<dbReference type="InterPro" id="IPR036249">
    <property type="entry name" value="Thioredoxin-like_sf"/>
</dbReference>
<sequence>MASQDHYTLHMFPFSLYSIMARFTHQLGKASLPQNAQPTDRFHLDLKLVNLHRNGNISEEYLTNINPNGQVPSMTGDKLPSPLTDSLDISYHICQYYPHLLPSPHERLIRRTLTQLHDIQALPLSVSAEDRGHTIPCEAVDELLSKSDISSEYRAALEFKKEFHQEHTENALSLENVDLAETKTHELCRTLLEIYQNEGNNGNWLLSAPTVLDAHVVAFLGRLLDMQRRDLIPDALRDW</sequence>
<keyword evidence="3" id="KW-1185">Reference proteome</keyword>
<reference evidence="2 3" key="1">
    <citation type="journal article" date="2016" name="PLoS Pathog.">
        <title>Biosynthesis of antibiotic leucinostatins in bio-control fungus Purpureocillium lilacinum and their inhibition on phytophthora revealed by genome mining.</title>
        <authorList>
            <person name="Wang G."/>
            <person name="Liu Z."/>
            <person name="Lin R."/>
            <person name="Li E."/>
            <person name="Mao Z."/>
            <person name="Ling J."/>
            <person name="Yang Y."/>
            <person name="Yin W.B."/>
            <person name="Xie B."/>
        </authorList>
    </citation>
    <scope>NUCLEOTIDE SEQUENCE [LARGE SCALE GENOMIC DNA]</scope>
    <source>
        <strain evidence="2">170</strain>
    </source>
</reference>
<organism evidence="2 3">
    <name type="scientific">Pochonia chlamydosporia 170</name>
    <dbReference type="NCBI Taxonomy" id="1380566"/>
    <lineage>
        <taxon>Eukaryota</taxon>
        <taxon>Fungi</taxon>
        <taxon>Dikarya</taxon>
        <taxon>Ascomycota</taxon>
        <taxon>Pezizomycotina</taxon>
        <taxon>Sordariomycetes</taxon>
        <taxon>Hypocreomycetidae</taxon>
        <taxon>Hypocreales</taxon>
        <taxon>Clavicipitaceae</taxon>
        <taxon>Pochonia</taxon>
    </lineage>
</organism>
<dbReference type="AlphaFoldDB" id="A0A179FDC3"/>
<dbReference type="KEGG" id="pchm:VFPPC_09157"/>
<dbReference type="Gene3D" id="3.40.30.10">
    <property type="entry name" value="Glutaredoxin"/>
    <property type="match status" value="1"/>
</dbReference>
<accession>A0A179FDC3</accession>
<evidence type="ECO:0000259" key="1">
    <source>
        <dbReference type="PROSITE" id="PS50404"/>
    </source>
</evidence>
<dbReference type="PROSITE" id="PS50404">
    <property type="entry name" value="GST_NTER"/>
    <property type="match status" value="1"/>
</dbReference>
<dbReference type="Proteomes" id="UP000078397">
    <property type="component" value="Unassembled WGS sequence"/>
</dbReference>
<comment type="caution">
    <text evidence="2">The sequence shown here is derived from an EMBL/GenBank/DDBJ whole genome shotgun (WGS) entry which is preliminary data.</text>
</comment>
<gene>
    <name evidence="2" type="ORF">VFPPC_09157</name>
</gene>
<dbReference type="OrthoDB" id="412788at2759"/>
<dbReference type="EMBL" id="LSBJ02000006">
    <property type="protein sequence ID" value="OAQ63291.2"/>
    <property type="molecule type" value="Genomic_DNA"/>
</dbReference>
<name>A0A179FDC3_METCM</name>
<evidence type="ECO:0000313" key="2">
    <source>
        <dbReference type="EMBL" id="OAQ63291.2"/>
    </source>
</evidence>
<dbReference type="SUPFAM" id="SSF52833">
    <property type="entry name" value="Thioredoxin-like"/>
    <property type="match status" value="1"/>
</dbReference>
<dbReference type="GeneID" id="28851735"/>
<protein>
    <recommendedName>
        <fullName evidence="1">GST N-terminal domain-containing protein</fullName>
    </recommendedName>
</protein>
<proteinExistence type="predicted"/>
<dbReference type="RefSeq" id="XP_022284218.1">
    <property type="nucleotide sequence ID" value="XM_022428642.1"/>
</dbReference>
<dbReference type="InterPro" id="IPR004045">
    <property type="entry name" value="Glutathione_S-Trfase_N"/>
</dbReference>
<evidence type="ECO:0000313" key="3">
    <source>
        <dbReference type="Proteomes" id="UP000078397"/>
    </source>
</evidence>
<feature type="domain" description="GST N-terminal" evidence="1">
    <location>
        <begin position="5"/>
        <end position="101"/>
    </location>
</feature>